<accession>A0A8H6ZK52</accession>
<evidence type="ECO:0000313" key="2">
    <source>
        <dbReference type="EMBL" id="KAF7377871.1"/>
    </source>
</evidence>
<dbReference type="Proteomes" id="UP000623467">
    <property type="component" value="Unassembled WGS sequence"/>
</dbReference>
<keyword evidence="3" id="KW-1185">Reference proteome</keyword>
<proteinExistence type="predicted"/>
<evidence type="ECO:0000256" key="1">
    <source>
        <dbReference type="SAM" id="MobiDB-lite"/>
    </source>
</evidence>
<sequence length="264" mass="29145">MAEGGSGGRDITSFSPGILFSSFTLTSRLHCKRKMCDVCTLKTGNLNLDDVPFDMEPVPQLPTTPPASTSGVTSSPAVWEGLTGAAPKKAKRRARDTTLQQADATKRASSDEPPPPKPIAVTFALLAWAGLTQEVQHPHLARWRDTDFLKKYLNYFEWDGRCVVPSLFAAAFSDLLPQDVHPFVESKGRIVGALIGAPKDPTWVDVVKRASETVRREYLSMSFPSAAYKHRRGHFAQRRPQNSGQHHPLLCINQLRHGPHCARP</sequence>
<comment type="caution">
    <text evidence="2">The sequence shown here is derived from an EMBL/GenBank/DDBJ whole genome shotgun (WGS) entry which is preliminary data.</text>
</comment>
<organism evidence="2 3">
    <name type="scientific">Mycena sanguinolenta</name>
    <dbReference type="NCBI Taxonomy" id="230812"/>
    <lineage>
        <taxon>Eukaryota</taxon>
        <taxon>Fungi</taxon>
        <taxon>Dikarya</taxon>
        <taxon>Basidiomycota</taxon>
        <taxon>Agaricomycotina</taxon>
        <taxon>Agaricomycetes</taxon>
        <taxon>Agaricomycetidae</taxon>
        <taxon>Agaricales</taxon>
        <taxon>Marasmiineae</taxon>
        <taxon>Mycenaceae</taxon>
        <taxon>Mycena</taxon>
    </lineage>
</organism>
<evidence type="ECO:0000313" key="3">
    <source>
        <dbReference type="Proteomes" id="UP000623467"/>
    </source>
</evidence>
<feature type="region of interest" description="Disordered" evidence="1">
    <location>
        <begin position="57"/>
        <end position="116"/>
    </location>
</feature>
<dbReference type="EMBL" id="JACAZH010000001">
    <property type="protein sequence ID" value="KAF7377871.1"/>
    <property type="molecule type" value="Genomic_DNA"/>
</dbReference>
<gene>
    <name evidence="2" type="ORF">MSAN_00210700</name>
</gene>
<name>A0A8H6ZK52_9AGAR</name>
<dbReference type="AlphaFoldDB" id="A0A8H6ZK52"/>
<protein>
    <submittedName>
        <fullName evidence="2">Uncharacterized protein</fullName>
    </submittedName>
</protein>
<feature type="compositionally biased region" description="Polar residues" evidence="1">
    <location>
        <begin position="66"/>
        <end position="76"/>
    </location>
</feature>
<reference evidence="2" key="1">
    <citation type="submission" date="2020-05" db="EMBL/GenBank/DDBJ databases">
        <title>Mycena genomes resolve the evolution of fungal bioluminescence.</title>
        <authorList>
            <person name="Tsai I.J."/>
        </authorList>
    </citation>
    <scope>NUCLEOTIDE SEQUENCE</scope>
    <source>
        <strain evidence="2">160909Yilan</strain>
    </source>
</reference>